<dbReference type="EMBL" id="JHAJ01000063">
    <property type="protein sequence ID" value="KLA46432.1"/>
    <property type="molecule type" value="Genomic_DNA"/>
</dbReference>
<keyword evidence="1" id="KW-0812">Transmembrane</keyword>
<comment type="caution">
    <text evidence="2">The sequence shown here is derived from an EMBL/GenBank/DDBJ whole genome shotgun (WGS) entry which is preliminary data.</text>
</comment>
<feature type="non-terminal residue" evidence="2">
    <location>
        <position position="1"/>
    </location>
</feature>
<reference evidence="2 3" key="1">
    <citation type="journal article" date="2015" name="BMC Microbiol.">
        <title>Lactobacillus ruminis strains cluster according to their mammalian gut source.</title>
        <authorList>
            <person name="O' Donnell M.M."/>
            <person name="Harris H.M."/>
            <person name="Lynch D.B."/>
            <person name="Ross R.P."/>
            <person name="O'Toole P.W."/>
        </authorList>
    </citation>
    <scope>NUCLEOTIDE SEQUENCE [LARGE SCALE GENOMIC DNA]</scope>
    <source>
        <strain evidence="2 3">ATCC 27780</strain>
    </source>
</reference>
<organism evidence="2 3">
    <name type="scientific">Ligilactobacillus ruminis</name>
    <dbReference type="NCBI Taxonomy" id="1623"/>
    <lineage>
        <taxon>Bacteria</taxon>
        <taxon>Bacillati</taxon>
        <taxon>Bacillota</taxon>
        <taxon>Bacilli</taxon>
        <taxon>Lactobacillales</taxon>
        <taxon>Lactobacillaceae</taxon>
        <taxon>Ligilactobacillus</taxon>
    </lineage>
</organism>
<evidence type="ECO:0000256" key="1">
    <source>
        <dbReference type="SAM" id="Phobius"/>
    </source>
</evidence>
<protein>
    <submittedName>
        <fullName evidence="2">Uncharacterized protein</fullName>
    </submittedName>
</protein>
<keyword evidence="1" id="KW-1133">Transmembrane helix</keyword>
<dbReference type="Proteomes" id="UP000035618">
    <property type="component" value="Unassembled WGS sequence"/>
</dbReference>
<dbReference type="Pfam" id="PF09586">
    <property type="entry name" value="YfhO"/>
    <property type="match status" value="1"/>
</dbReference>
<evidence type="ECO:0000313" key="2">
    <source>
        <dbReference type="EMBL" id="KLA46432.1"/>
    </source>
</evidence>
<proteinExistence type="predicted"/>
<feature type="transmembrane region" description="Helical" evidence="1">
    <location>
        <begin position="49"/>
        <end position="69"/>
    </location>
</feature>
<dbReference type="RefSeq" id="WP_155400505.1">
    <property type="nucleotide sequence ID" value="NZ_JHAJ01000063.1"/>
</dbReference>
<name>A0A837IW70_9LACO</name>
<dbReference type="AlphaFoldDB" id="A0A837IW70"/>
<dbReference type="InterPro" id="IPR018580">
    <property type="entry name" value="Uncharacterised_YfhO"/>
</dbReference>
<accession>A0A837IW70</accession>
<evidence type="ECO:0000313" key="3">
    <source>
        <dbReference type="Proteomes" id="UP000035618"/>
    </source>
</evidence>
<keyword evidence="1" id="KW-0472">Membrane</keyword>
<sequence>YLSVPCDKGWTIKLNGKDVQTQMIGDCLYSIPLRKGKNNLSMHYMVPGFFKGLVETLIGIILLGIWITVCKCFKAREIF</sequence>
<gene>
    <name evidence="2" type="ORF">LRB_837</name>
</gene>